<keyword evidence="1" id="KW-0479">Metal-binding</keyword>
<feature type="region of interest" description="Disordered" evidence="2">
    <location>
        <begin position="194"/>
        <end position="219"/>
    </location>
</feature>
<feature type="compositionally biased region" description="Low complexity" evidence="2">
    <location>
        <begin position="127"/>
        <end position="140"/>
    </location>
</feature>
<evidence type="ECO:0000256" key="1">
    <source>
        <dbReference type="PROSITE-ProRule" id="PRU00042"/>
    </source>
</evidence>
<dbReference type="EMBL" id="AMZH03013730">
    <property type="protein sequence ID" value="RRT48784.1"/>
    <property type="molecule type" value="Genomic_DNA"/>
</dbReference>
<dbReference type="PANTHER" id="PTHR31681">
    <property type="entry name" value="C2H2-LIKE ZINC FINGER PROTEIN"/>
    <property type="match status" value="1"/>
</dbReference>
<keyword evidence="3" id="KW-0812">Transmembrane</keyword>
<comment type="caution">
    <text evidence="5">The sequence shown here is derived from an EMBL/GenBank/DDBJ whole genome shotgun (WGS) entry which is preliminary data.</text>
</comment>
<protein>
    <recommendedName>
        <fullName evidence="4">C2H2-type domain-containing protein</fullName>
    </recommendedName>
</protein>
<dbReference type="SUPFAM" id="SSF56399">
    <property type="entry name" value="ADP-ribosylation"/>
    <property type="match status" value="1"/>
</dbReference>
<evidence type="ECO:0000313" key="6">
    <source>
        <dbReference type="Proteomes" id="UP000287651"/>
    </source>
</evidence>
<evidence type="ECO:0000256" key="2">
    <source>
        <dbReference type="SAM" id="MobiDB-lite"/>
    </source>
</evidence>
<dbReference type="InterPro" id="IPR013087">
    <property type="entry name" value="Znf_C2H2_type"/>
</dbReference>
<keyword evidence="1" id="KW-0863">Zinc-finger</keyword>
<sequence>RKQWNKEITTQQEKEYKSSPPSTTIPPFNTRRGERGRGNQREVILKKSSYKERQRLEEDPGRERECEIGVLMVEKRPLVLIHLLAALLLMALTSFLPAATPTSHPHHHSDDRHERKKKTKKPPPTPRTRTLSPPSSSSSSWEQFKSLLSCRSTAVAQVHDPSSTAARLRRAACGSSICAIRDVVHGNTRVVHRSDTDLSSEASSIAQHETAPLARAARSARHHPPVSSLGCGIHSRGGIQLPKLSGCYECHAVSIEPSFRRYPRPRTTLCACSKCGEVFTKPDSLELHQAIRHAVALSFFLNTCFSHDNVRSVSELGPEDSGRNIVEIIFKSSWQKKDRPICKIERILKVHSAPRTVARFEDYRAAVKSRALPHLSSSSSSSGSAVAARHHPSRCAADGNELLRFHCTSLSCPLGARGSTSLCPNSSSSSPSSSCGVCTIIRHGFARTQYPYGVRTTASSGRAHDSGPSAAAEDGRGERRAMLVCRVIAGRVRPTPDDPAAEETYDAVAVGDGCGAYGNLEELIVANPRAILPCFVVIYRAVG</sequence>
<feature type="domain" description="C2H2-type" evidence="4">
    <location>
        <begin position="270"/>
        <end position="294"/>
    </location>
</feature>
<name>A0A426YAM5_ENSVE</name>
<feature type="non-terminal residue" evidence="5">
    <location>
        <position position="1"/>
    </location>
</feature>
<keyword evidence="3" id="KW-0472">Membrane</keyword>
<feature type="transmembrane region" description="Helical" evidence="3">
    <location>
        <begin position="78"/>
        <end position="99"/>
    </location>
</feature>
<reference evidence="5 6" key="1">
    <citation type="journal article" date="2014" name="Agronomy (Basel)">
        <title>A Draft Genome Sequence for Ensete ventricosum, the Drought-Tolerant Tree Against Hunger.</title>
        <authorList>
            <person name="Harrison J."/>
            <person name="Moore K.A."/>
            <person name="Paszkiewicz K."/>
            <person name="Jones T."/>
            <person name="Grant M."/>
            <person name="Ambacheew D."/>
            <person name="Muzemil S."/>
            <person name="Studholme D.J."/>
        </authorList>
    </citation>
    <scope>NUCLEOTIDE SEQUENCE [LARGE SCALE GENOMIC DNA]</scope>
</reference>
<accession>A0A426YAM5</accession>
<feature type="region of interest" description="Disordered" evidence="2">
    <location>
        <begin position="456"/>
        <end position="476"/>
    </location>
</feature>
<feature type="region of interest" description="Disordered" evidence="2">
    <location>
        <begin position="1"/>
        <end position="42"/>
    </location>
</feature>
<feature type="compositionally biased region" description="Basic and acidic residues" evidence="2">
    <location>
        <begin position="31"/>
        <end position="42"/>
    </location>
</feature>
<dbReference type="PANTHER" id="PTHR31681:SF12">
    <property type="entry name" value="C2H2-LIKE ZINC FINGER PROTEIN"/>
    <property type="match status" value="1"/>
</dbReference>
<keyword evidence="3" id="KW-1133">Transmembrane helix</keyword>
<dbReference type="Proteomes" id="UP000287651">
    <property type="component" value="Unassembled WGS sequence"/>
</dbReference>
<keyword evidence="1" id="KW-0862">Zinc</keyword>
<evidence type="ECO:0000313" key="5">
    <source>
        <dbReference type="EMBL" id="RRT48784.1"/>
    </source>
</evidence>
<evidence type="ECO:0000256" key="3">
    <source>
        <dbReference type="SAM" id="Phobius"/>
    </source>
</evidence>
<feature type="compositionally biased region" description="Polar residues" evidence="2">
    <location>
        <begin position="197"/>
        <end position="207"/>
    </location>
</feature>
<evidence type="ECO:0000259" key="4">
    <source>
        <dbReference type="PROSITE" id="PS50157"/>
    </source>
</evidence>
<proteinExistence type="predicted"/>
<dbReference type="PROSITE" id="PS50157">
    <property type="entry name" value="ZINC_FINGER_C2H2_2"/>
    <property type="match status" value="1"/>
</dbReference>
<feature type="compositionally biased region" description="Polar residues" evidence="2">
    <location>
        <begin position="1"/>
        <end position="11"/>
    </location>
</feature>
<organism evidence="5 6">
    <name type="scientific">Ensete ventricosum</name>
    <name type="common">Abyssinian banana</name>
    <name type="synonym">Musa ensete</name>
    <dbReference type="NCBI Taxonomy" id="4639"/>
    <lineage>
        <taxon>Eukaryota</taxon>
        <taxon>Viridiplantae</taxon>
        <taxon>Streptophyta</taxon>
        <taxon>Embryophyta</taxon>
        <taxon>Tracheophyta</taxon>
        <taxon>Spermatophyta</taxon>
        <taxon>Magnoliopsida</taxon>
        <taxon>Liliopsida</taxon>
        <taxon>Zingiberales</taxon>
        <taxon>Musaceae</taxon>
        <taxon>Ensete</taxon>
    </lineage>
</organism>
<feature type="region of interest" description="Disordered" evidence="2">
    <location>
        <begin position="100"/>
        <end position="140"/>
    </location>
</feature>
<gene>
    <name evidence="5" type="ORF">B296_00052824</name>
</gene>
<dbReference type="GO" id="GO:0008270">
    <property type="term" value="F:zinc ion binding"/>
    <property type="evidence" value="ECO:0007669"/>
    <property type="project" value="UniProtKB-KW"/>
</dbReference>
<dbReference type="Gene3D" id="3.90.228.10">
    <property type="match status" value="1"/>
</dbReference>
<dbReference type="PROSITE" id="PS00028">
    <property type="entry name" value="ZINC_FINGER_C2H2_1"/>
    <property type="match status" value="1"/>
</dbReference>
<dbReference type="AlphaFoldDB" id="A0A426YAM5"/>